<organism evidence="2 3">
    <name type="scientific">Paraglaciecola aquimarina</name>
    <dbReference type="NCBI Taxonomy" id="1235557"/>
    <lineage>
        <taxon>Bacteria</taxon>
        <taxon>Pseudomonadati</taxon>
        <taxon>Pseudomonadota</taxon>
        <taxon>Gammaproteobacteria</taxon>
        <taxon>Alteromonadales</taxon>
        <taxon>Alteromonadaceae</taxon>
        <taxon>Paraglaciecola</taxon>
    </lineage>
</organism>
<dbReference type="EMBL" id="JAWDIO010000002">
    <property type="protein sequence ID" value="MDU0354538.1"/>
    <property type="molecule type" value="Genomic_DNA"/>
</dbReference>
<feature type="signal peptide" evidence="1">
    <location>
        <begin position="1"/>
        <end position="17"/>
    </location>
</feature>
<evidence type="ECO:0008006" key="4">
    <source>
        <dbReference type="Google" id="ProtNLM"/>
    </source>
</evidence>
<dbReference type="RefSeq" id="WP_316026130.1">
    <property type="nucleotide sequence ID" value="NZ_JAWDIO010000002.1"/>
</dbReference>
<protein>
    <recommendedName>
        <fullName evidence="4">Alginate export domain-containing protein</fullName>
    </recommendedName>
</protein>
<dbReference type="Proteomes" id="UP001247805">
    <property type="component" value="Unassembled WGS sequence"/>
</dbReference>
<reference evidence="2 3" key="1">
    <citation type="submission" date="2023-10" db="EMBL/GenBank/DDBJ databases">
        <title>Glaciecola aquimarina strain GGW-M5 nov., isolated from a coastal seawater.</title>
        <authorList>
            <person name="Bayburt H."/>
            <person name="Kim J.M."/>
            <person name="Choi B.J."/>
            <person name="Jeon C.O."/>
        </authorList>
    </citation>
    <scope>NUCLEOTIDE SEQUENCE [LARGE SCALE GENOMIC DNA]</scope>
    <source>
        <strain evidence="2 3">KCTC 32108</strain>
    </source>
</reference>
<comment type="caution">
    <text evidence="2">The sequence shown here is derived from an EMBL/GenBank/DDBJ whole genome shotgun (WGS) entry which is preliminary data.</text>
</comment>
<name>A0ABU3SWZ7_9ALTE</name>
<feature type="chain" id="PRO_5047415613" description="Alginate export domain-containing protein" evidence="1">
    <location>
        <begin position="18"/>
        <end position="186"/>
    </location>
</feature>
<sequence>MKKIIAIIALVPSFVLAQVQFNGTAGIEMRDFLQEPLDTPQQSNNTSVYFSPELFHAFNDGDDSILFKGFYRIDQSDNERTHGDIREFKWTHLGDDWEIQAGIGKVFWGQTESVHLVDIINQTDGIEAIDGEDKLGQPMVSFSMYKDWGTTTFFALPYFRERTLPGELRSLSGGSSRRYRKPDLRV</sequence>
<evidence type="ECO:0000313" key="2">
    <source>
        <dbReference type="EMBL" id="MDU0354538.1"/>
    </source>
</evidence>
<keyword evidence="3" id="KW-1185">Reference proteome</keyword>
<evidence type="ECO:0000313" key="3">
    <source>
        <dbReference type="Proteomes" id="UP001247805"/>
    </source>
</evidence>
<proteinExistence type="predicted"/>
<evidence type="ECO:0000256" key="1">
    <source>
        <dbReference type="SAM" id="SignalP"/>
    </source>
</evidence>
<accession>A0ABU3SWZ7</accession>
<keyword evidence="1" id="KW-0732">Signal</keyword>
<gene>
    <name evidence="2" type="ORF">RS130_11865</name>
</gene>